<sequence length="107" mass="11866">MSEHQQTQRMCSRCIDSHGWSLTGVQLSGCIIQFNCYADDLQISLSLKPDCSNALHSVLDCIAAAKQWLGQKSLFLNKQKTEYILFGGSATTDASALMFNLKKSFNI</sequence>
<keyword evidence="2" id="KW-1185">Reference proteome</keyword>
<protein>
    <recommendedName>
        <fullName evidence="3">Reverse transcriptase domain-containing protein</fullName>
    </recommendedName>
</protein>
<evidence type="ECO:0008006" key="3">
    <source>
        <dbReference type="Google" id="ProtNLM"/>
    </source>
</evidence>
<evidence type="ECO:0000313" key="1">
    <source>
        <dbReference type="EMBL" id="MED6239444.1"/>
    </source>
</evidence>
<organism evidence="1 2">
    <name type="scientific">Ataeniobius toweri</name>
    <dbReference type="NCBI Taxonomy" id="208326"/>
    <lineage>
        <taxon>Eukaryota</taxon>
        <taxon>Metazoa</taxon>
        <taxon>Chordata</taxon>
        <taxon>Craniata</taxon>
        <taxon>Vertebrata</taxon>
        <taxon>Euteleostomi</taxon>
        <taxon>Actinopterygii</taxon>
        <taxon>Neopterygii</taxon>
        <taxon>Teleostei</taxon>
        <taxon>Neoteleostei</taxon>
        <taxon>Acanthomorphata</taxon>
        <taxon>Ovalentaria</taxon>
        <taxon>Atherinomorphae</taxon>
        <taxon>Cyprinodontiformes</taxon>
        <taxon>Goodeidae</taxon>
        <taxon>Ataeniobius</taxon>
    </lineage>
</organism>
<gene>
    <name evidence="1" type="ORF">ATANTOWER_006600</name>
</gene>
<accession>A0ABU7AP31</accession>
<dbReference type="Proteomes" id="UP001345963">
    <property type="component" value="Unassembled WGS sequence"/>
</dbReference>
<reference evidence="1 2" key="1">
    <citation type="submission" date="2021-07" db="EMBL/GenBank/DDBJ databases">
        <authorList>
            <person name="Palmer J.M."/>
        </authorList>
    </citation>
    <scope>NUCLEOTIDE SEQUENCE [LARGE SCALE GENOMIC DNA]</scope>
    <source>
        <strain evidence="1 2">AT_MEX2019</strain>
        <tissue evidence="1">Muscle</tissue>
    </source>
</reference>
<evidence type="ECO:0000313" key="2">
    <source>
        <dbReference type="Proteomes" id="UP001345963"/>
    </source>
</evidence>
<dbReference type="EMBL" id="JAHUTI010021415">
    <property type="protein sequence ID" value="MED6239444.1"/>
    <property type="molecule type" value="Genomic_DNA"/>
</dbReference>
<comment type="caution">
    <text evidence="1">The sequence shown here is derived from an EMBL/GenBank/DDBJ whole genome shotgun (WGS) entry which is preliminary data.</text>
</comment>
<proteinExistence type="predicted"/>
<name>A0ABU7AP31_9TELE</name>